<dbReference type="PANTHER" id="PTHR24184">
    <property type="entry name" value="SI:CH211-189E2.2"/>
    <property type="match status" value="1"/>
</dbReference>
<dbReference type="AlphaFoldDB" id="A0A439D187"/>
<keyword evidence="1" id="KW-0040">ANK repeat</keyword>
<dbReference type="InterPro" id="IPR036770">
    <property type="entry name" value="Ankyrin_rpt-contain_sf"/>
</dbReference>
<feature type="compositionally biased region" description="Acidic residues" evidence="3">
    <location>
        <begin position="802"/>
        <end position="817"/>
    </location>
</feature>
<feature type="region of interest" description="Disordered" evidence="3">
    <location>
        <begin position="616"/>
        <end position="636"/>
    </location>
</feature>
<keyword evidence="2" id="KW-0175">Coiled coil</keyword>
<dbReference type="Pfam" id="PF12796">
    <property type="entry name" value="Ank_2"/>
    <property type="match status" value="2"/>
</dbReference>
<keyword evidence="6" id="KW-1185">Reference proteome</keyword>
<keyword evidence="4" id="KW-1133">Transmembrane helix</keyword>
<keyword evidence="4" id="KW-0812">Transmembrane</keyword>
<feature type="repeat" description="ANK" evidence="1">
    <location>
        <begin position="239"/>
        <end position="271"/>
    </location>
</feature>
<dbReference type="PROSITE" id="PS50297">
    <property type="entry name" value="ANK_REP_REGION"/>
    <property type="match status" value="1"/>
</dbReference>
<protein>
    <submittedName>
        <fullName evidence="5">Uncharacterized protein</fullName>
    </submittedName>
</protein>
<keyword evidence="4" id="KW-0472">Membrane</keyword>
<evidence type="ECO:0000256" key="2">
    <source>
        <dbReference type="SAM" id="Coils"/>
    </source>
</evidence>
<feature type="compositionally biased region" description="Polar residues" evidence="3">
    <location>
        <begin position="19"/>
        <end position="29"/>
    </location>
</feature>
<dbReference type="PANTHER" id="PTHR24184:SF11">
    <property type="entry name" value="ANKYRIN REPEAT AND SOCS BOX CONTAINING 3"/>
    <property type="match status" value="1"/>
</dbReference>
<comment type="caution">
    <text evidence="5">The sequence shown here is derived from an EMBL/GenBank/DDBJ whole genome shotgun (WGS) entry which is preliminary data.</text>
</comment>
<name>A0A439D187_9PEZI</name>
<evidence type="ECO:0000256" key="3">
    <source>
        <dbReference type="SAM" id="MobiDB-lite"/>
    </source>
</evidence>
<dbReference type="SMART" id="SM00248">
    <property type="entry name" value="ANK"/>
    <property type="match status" value="5"/>
</dbReference>
<accession>A0A439D187</accession>
<sequence length="835" mass="93037">MSATHPVSRDSRSEAAAPTPSTAQHNDSTPPGVGSIGEDDQTRLINALKDSDYKLSRSLLESLSGKALTDSVNARYGVLTTLHRALQNGFYDLVPKLIEYAADKNEFVATPDGLGDTALHVAASPSGASNAATVVEAIRELVKHATDKNEYITTRGFSGRTALHLAASPSGTSSAATAVEVIRELVKHATDQNEYITTRDCLGWTALHYAASGEYIQPMETLLALSDNRKNYVNLKDGNGRTPLHRAAISDSGNIAALLLKSGADAEIRDKYGKTAWDIACMEGEEEKFKTPSLLTQTLRRWPKSINVRKEFRENQEARRPYLRSREPSCTVLNPKLEGGDQSFKFLSLVIPYIYVDKRRVLHEREVEVENDNSLKEKRICLEWHMPTTLDEYCNPSLSEGVLDARNKDQVLGRYEKKKKISASAPPRDGNGHHRELLNELLILVRGHIRKFGRFVNSQISIELKRKGEAEKNAGGTKGENTTAAGRIKATGGGQLRENVVFVHQAWVWMIDKEVIMTRLLPDVWRSDDIRWEIRLQDQARGIAYLLIEAVRRLERPAVGLEGSLLRTYENALVIISEEDLFHQISDLREEASMIKSVLAEQEEVWTEFMRLMGPNKEQGHHSSTGDSMSDKVSESGSSITEQDSLWGNLRQLQTQFDKYKRRIRKLEEDAERVQQNISTMLDLKQKHAAMREAHSAAVLGATVFGFTVITVIYAPLAFVAALFALPIDKFNEGKDMNGTDGVYSSSYIGKWSVATEFASIAITLIAMWAGLRFAGLHVWGQRGLREYIRQKVDAICKEEKSEDTDGEEENNAEEGEAQPRAYGGQVTKETDSST</sequence>
<dbReference type="EMBL" id="RYZI01000214">
    <property type="protein sequence ID" value="RWA08170.1"/>
    <property type="molecule type" value="Genomic_DNA"/>
</dbReference>
<reference evidence="5 6" key="1">
    <citation type="submission" date="2018-12" db="EMBL/GenBank/DDBJ databases">
        <title>Draft genome sequence of Xylaria grammica IHI A82.</title>
        <authorList>
            <person name="Buettner E."/>
            <person name="Kellner H."/>
        </authorList>
    </citation>
    <scope>NUCLEOTIDE SEQUENCE [LARGE SCALE GENOMIC DNA]</scope>
    <source>
        <strain evidence="5 6">IHI A82</strain>
    </source>
</reference>
<feature type="region of interest" description="Disordered" evidence="3">
    <location>
        <begin position="799"/>
        <end position="835"/>
    </location>
</feature>
<feature type="region of interest" description="Disordered" evidence="3">
    <location>
        <begin position="1"/>
        <end position="38"/>
    </location>
</feature>
<feature type="transmembrane region" description="Helical" evidence="4">
    <location>
        <begin position="697"/>
        <end position="726"/>
    </location>
</feature>
<dbReference type="SUPFAM" id="SSF48403">
    <property type="entry name" value="Ankyrin repeat"/>
    <property type="match status" value="1"/>
</dbReference>
<organism evidence="5 6">
    <name type="scientific">Xylaria grammica</name>
    <dbReference type="NCBI Taxonomy" id="363999"/>
    <lineage>
        <taxon>Eukaryota</taxon>
        <taxon>Fungi</taxon>
        <taxon>Dikarya</taxon>
        <taxon>Ascomycota</taxon>
        <taxon>Pezizomycotina</taxon>
        <taxon>Sordariomycetes</taxon>
        <taxon>Xylariomycetidae</taxon>
        <taxon>Xylariales</taxon>
        <taxon>Xylariaceae</taxon>
        <taxon>Xylaria</taxon>
    </lineage>
</organism>
<proteinExistence type="predicted"/>
<dbReference type="PROSITE" id="PS50088">
    <property type="entry name" value="ANK_REPEAT"/>
    <property type="match status" value="1"/>
</dbReference>
<evidence type="ECO:0000313" key="5">
    <source>
        <dbReference type="EMBL" id="RWA08170.1"/>
    </source>
</evidence>
<evidence type="ECO:0000313" key="6">
    <source>
        <dbReference type="Proteomes" id="UP000286045"/>
    </source>
</evidence>
<dbReference type="InterPro" id="IPR002110">
    <property type="entry name" value="Ankyrin_rpt"/>
</dbReference>
<dbReference type="Gene3D" id="1.25.40.20">
    <property type="entry name" value="Ankyrin repeat-containing domain"/>
    <property type="match status" value="2"/>
</dbReference>
<feature type="transmembrane region" description="Helical" evidence="4">
    <location>
        <begin position="758"/>
        <end position="780"/>
    </location>
</feature>
<dbReference type="Proteomes" id="UP000286045">
    <property type="component" value="Unassembled WGS sequence"/>
</dbReference>
<feature type="coiled-coil region" evidence="2">
    <location>
        <begin position="650"/>
        <end position="684"/>
    </location>
</feature>
<gene>
    <name evidence="5" type="ORF">EKO27_g6936</name>
</gene>
<evidence type="ECO:0000256" key="4">
    <source>
        <dbReference type="SAM" id="Phobius"/>
    </source>
</evidence>
<evidence type="ECO:0000256" key="1">
    <source>
        <dbReference type="PROSITE-ProRule" id="PRU00023"/>
    </source>
</evidence>